<dbReference type="GO" id="GO:0004252">
    <property type="term" value="F:serine-type endopeptidase activity"/>
    <property type="evidence" value="ECO:0007669"/>
    <property type="project" value="InterPro"/>
</dbReference>
<feature type="domain" description="Peptidase S1" evidence="3">
    <location>
        <begin position="850"/>
        <end position="1103"/>
    </location>
</feature>
<dbReference type="PROSITE" id="PS00135">
    <property type="entry name" value="TRYPSIN_SER"/>
    <property type="match status" value="1"/>
</dbReference>
<dbReference type="PROSITE" id="PS50240">
    <property type="entry name" value="TRYPSIN_DOM"/>
    <property type="match status" value="5"/>
</dbReference>
<dbReference type="SUPFAM" id="SSF50494">
    <property type="entry name" value="Trypsin-like serine proteases"/>
    <property type="match status" value="6"/>
</dbReference>
<dbReference type="EnsemblMetazoa" id="AATE011126-RA">
    <property type="protein sequence ID" value="AATE011126-PA.1"/>
    <property type="gene ID" value="AATE011126"/>
</dbReference>
<dbReference type="FunFam" id="2.40.10.10:FF:000068">
    <property type="entry name" value="transmembrane protease serine 2"/>
    <property type="match status" value="1"/>
</dbReference>
<name>A0A182J4E2_ANOAO</name>
<accession>A0A182J4E2</accession>
<dbReference type="InterPro" id="IPR051333">
    <property type="entry name" value="CLIP_Serine_Protease"/>
</dbReference>
<evidence type="ECO:0000256" key="1">
    <source>
        <dbReference type="ARBA" id="ARBA00023157"/>
    </source>
</evidence>
<dbReference type="InterPro" id="IPR001254">
    <property type="entry name" value="Trypsin_dom"/>
</dbReference>
<dbReference type="InterPro" id="IPR043504">
    <property type="entry name" value="Peptidase_S1_PA_chymotrypsin"/>
</dbReference>
<dbReference type="PROSITE" id="PS00134">
    <property type="entry name" value="TRYPSIN_HIS"/>
    <property type="match status" value="2"/>
</dbReference>
<dbReference type="InterPro" id="IPR001314">
    <property type="entry name" value="Peptidase_S1A"/>
</dbReference>
<dbReference type="VEuPathDB" id="VectorBase:AATE011126"/>
<dbReference type="CDD" id="cd00190">
    <property type="entry name" value="Tryp_SPc"/>
    <property type="match status" value="2"/>
</dbReference>
<dbReference type="InterPro" id="IPR018114">
    <property type="entry name" value="TRYPSIN_HIS"/>
</dbReference>
<proteinExistence type="inferred from homology"/>
<keyword evidence="1" id="KW-1015">Disulfide bond</keyword>
<dbReference type="Gene3D" id="2.40.10.10">
    <property type="entry name" value="Trypsin-like serine proteases"/>
    <property type="match status" value="6"/>
</dbReference>
<organism evidence="4">
    <name type="scientific">Anopheles atroparvus</name>
    <name type="common">European mosquito</name>
    <dbReference type="NCBI Taxonomy" id="41427"/>
    <lineage>
        <taxon>Eukaryota</taxon>
        <taxon>Metazoa</taxon>
        <taxon>Ecdysozoa</taxon>
        <taxon>Arthropoda</taxon>
        <taxon>Hexapoda</taxon>
        <taxon>Insecta</taxon>
        <taxon>Pterygota</taxon>
        <taxon>Neoptera</taxon>
        <taxon>Endopterygota</taxon>
        <taxon>Diptera</taxon>
        <taxon>Nematocera</taxon>
        <taxon>Culicoidea</taxon>
        <taxon>Culicidae</taxon>
        <taxon>Anophelinae</taxon>
        <taxon>Anopheles</taxon>
    </lineage>
</organism>
<dbReference type="PRINTS" id="PR00722">
    <property type="entry name" value="CHYMOTRYPSIN"/>
</dbReference>
<comment type="similarity">
    <text evidence="2">Belongs to the peptidase S1 family. CLIP subfamily.</text>
</comment>
<evidence type="ECO:0000313" key="4">
    <source>
        <dbReference type="EnsemblMetazoa" id="AATE011126-PA.1"/>
    </source>
</evidence>
<dbReference type="PANTHER" id="PTHR24260:SF147">
    <property type="entry name" value="EG:BACR7A4.3 PROTEIN-RELATED"/>
    <property type="match status" value="1"/>
</dbReference>
<dbReference type="PANTHER" id="PTHR24260">
    <property type="match status" value="1"/>
</dbReference>
<evidence type="ECO:0000256" key="2">
    <source>
        <dbReference type="ARBA" id="ARBA00024195"/>
    </source>
</evidence>
<protein>
    <recommendedName>
        <fullName evidence="3">Peptidase S1 domain-containing protein</fullName>
    </recommendedName>
</protein>
<dbReference type="InterPro" id="IPR009003">
    <property type="entry name" value="Peptidase_S1_PA"/>
</dbReference>
<feature type="domain" description="Peptidase S1" evidence="3">
    <location>
        <begin position="357"/>
        <end position="588"/>
    </location>
</feature>
<dbReference type="InterPro" id="IPR033116">
    <property type="entry name" value="TRYPSIN_SER"/>
</dbReference>
<feature type="domain" description="Peptidase S1" evidence="3">
    <location>
        <begin position="1516"/>
        <end position="1716"/>
    </location>
</feature>
<dbReference type="GO" id="GO:0006508">
    <property type="term" value="P:proteolysis"/>
    <property type="evidence" value="ECO:0007669"/>
    <property type="project" value="InterPro"/>
</dbReference>
<reference evidence="4" key="1">
    <citation type="submission" date="2022-08" db="UniProtKB">
        <authorList>
            <consortium name="EnsemblMetazoa"/>
        </authorList>
    </citation>
    <scope>IDENTIFICATION</scope>
    <source>
        <strain evidence="4">EBRO</strain>
    </source>
</reference>
<sequence>MVTQRNALLLVLLAVIKCRADLDPVFTDFDEDLPKNTMMPNERETIADCHLRFYREGRRDLVGPAFAKPAFLTEFAHIGAIGWTGADGQIDWACGGSLIWSNFLVTAAHCTANDENVAPDVVRFGDLNLHSADDDLFAQQLRIVNIIRHPQYRFSGKYYDIALMQFERNVTIHETVAPACLWFDEEVRFTELESAGWGKTGFGEAKTPILLKVTLKPLKTARHTITQHQPEAYGMGLISITFALGDSGGPLQVRLQHNRKVTPFIVGLTSFGLPCGQAHPGVYTRVAPFRSWIVQMLRQNGAPEASDDQFEPQSCALRYVGLRQLAVSRVVANASGVFERFDFQRQYITEEFMRQVVQLRWSRSARNDCFGSIIDHDTIVTVGDCATNSGIPPTQVMHRIMSGTNLRDYQEKVYDIEKIYVHPNHTEGSYYNNLAVLKINGSIGSLPACIWNSPPVSDKEMELFAVGRTDLNIFQYKNEVVLDSSSMRLTPRVYAYGNENCTLAKQYRDKLGNGLVDQHLCFGNDPFLLPQVCDLTQGGPLQRNVYRLERYYKYVYGLSLFGRDCGFGEPAVAVRLHAHLGWLDSVLLPNRSTVGVQATPTADSVQFINPDLELFDRCDFYDASVGLCVPVERCRGVRERLKRKAGLIFCFNGTIVCCPPSDVLDDSQLEEGSQQIERCEQLYEPFRERNHRSRSELSGESKPHLFDTSKGDNNLALLKLASPIDPTVAVFPGCLWTNETHTPLVSTLLSIDKDMKVLENNVHPQYSSDCERVLGRPPNAGQLCMKQSMYSALASCDPSAPVYWRQQTPGKPEIEYLLFPITTDVPGDEEGMMMPYDRIALDDCHMRYWKDGGRGLVAPAYGQPALLREFAHIAAIGWTKADGTVDWACGGSLIWENYLLTAAHCAANDEDVAPDVARMGDLNIYSDEDDEFPQQRKIVNIIRHPQHRFSARYYDVALMKLDTNIVVHETVAPACLWLDDEVRFPKLFSAGWGRTGFGEGKTNVLLKVDLTPMSNGNCSRFYRTGDRGLRTGLHEHHLCAGDEKMDTCPGDSGGPLHVKLLHNAKMSPFLVGVTSFGKPCGQSNPGVYARVSSFADWIIETLQKEGETEATADKFEPGACALRYVHVREYEDDVVVSRSKNYETYNSDNAHFSSGDSRHRVTIQWPNSIQPARRNCSGTLIERDAVATLADCATHLGVTPSRVILSNGNFLEVAETIVHPNYTRAGGRYYNNIAVLKLAGTTSFIPACVWYRDNIPAPEFEVLGRGRADLASYNADQLVTSLNPTLIPLSPRATFRSNSDCQLAEQYRAQLARGLQDEHVCFQNKPFVVPGVCEQMLGAPIEREIWRFERYFNYVYGYNLFGRDCGFGEPAVAVRLNSHRPWLESLLLPSVQRIAAGGKDAVSQDAVIFINPDLELSDRCSYEGGVEGVCVAQERCPAIRQRMQSNLPVTLCSNGSIVCCPQTDIEKPPSALQQEFNECEQRYRHLRIQRQQRWDSFQPLSKRLSHVVEIGWENGPEIAFRCFGYLISTSGVVAAASCLDALDVYPHVVRLGGLYTHSRTDIALITIASITIHPEFNRTTLMNNIALVKLTMAVEPTVTAFPGCVWQNVTHTPVELQLHRTGSTELIYPVYRSDCDARFTRPFTDPRMICMVPGATGPGEYCYSSGSPIVWRKDEEQNLFTEYLVNLYSHGACNSSSLRLVHRVAMYIDWFKAVLE</sequence>
<dbReference type="SMART" id="SM00020">
    <property type="entry name" value="Tryp_SPc"/>
    <property type="match status" value="2"/>
</dbReference>
<feature type="domain" description="Peptidase S1" evidence="3">
    <location>
        <begin position="1152"/>
        <end position="1388"/>
    </location>
</feature>
<dbReference type="STRING" id="41427.A0A182J4E2"/>
<feature type="domain" description="Peptidase S1" evidence="3">
    <location>
        <begin position="61"/>
        <end position="298"/>
    </location>
</feature>
<dbReference type="Pfam" id="PF00089">
    <property type="entry name" value="Trypsin"/>
    <property type="match status" value="5"/>
</dbReference>
<evidence type="ECO:0000259" key="3">
    <source>
        <dbReference type="PROSITE" id="PS50240"/>
    </source>
</evidence>